<evidence type="ECO:0000256" key="5">
    <source>
        <dbReference type="PIRNR" id="PIRNR037207"/>
    </source>
</evidence>
<name>A0A6A5TJP4_9PLEO</name>
<dbReference type="PIRSF" id="PIRSF037207">
    <property type="entry name" value="ATE1_euk"/>
    <property type="match status" value="1"/>
</dbReference>
<dbReference type="Pfam" id="PF04377">
    <property type="entry name" value="ATE_C"/>
    <property type="match status" value="1"/>
</dbReference>
<accession>A0A6A5TJP4</accession>
<feature type="compositionally biased region" description="Basic and acidic residues" evidence="6">
    <location>
        <begin position="361"/>
        <end position="376"/>
    </location>
</feature>
<dbReference type="EC" id="2.3.2.8" evidence="5"/>
<sequence length="478" mass="55113">MRLYAKHRRFAHCPSLFASRQLLTRRACDYALLPHGGEATSIWFLPVQLVGHGKNRDGRASYYLSSQSLTVEVYQGLVDRGWRRSGTVFYKPDVLRHCCPHYTIRLPVASFTPSKNHRQAINRWNKFVLGETYIKEAARLHPKSKEEKARERNSFDPITAIRESEYDNIKLPPEPAHRFKVTLEPDIFSQEKYSLFRNYQYNVHKESPTDISEHGFKRFLCNSPLQRKTAQVNGKDQKLGSYHQCYWFDGRLIAMGVLDLLPHCVSGVYFIYHSDFEKFNFGKMSAVREAMLTLEGGYEYYYMGFYIHLCAKMRYKGEYRPQYVLDPESLEWNPLEGELRALLDRKRYVSLARERRRGNVDGKDTLGTVAEEKKAEEEEDDYSDFPLPTASEAGDAVTKGMSLFDLKIPGVMAAEEVERDYPLDRQRITARGRMFEAEDLMAWDDSNIKNAKSLKGIIAELVAVMGPEVAGQVVVAFT</sequence>
<evidence type="ECO:0000313" key="9">
    <source>
        <dbReference type="EMBL" id="KAF1951026.1"/>
    </source>
</evidence>
<dbReference type="AlphaFoldDB" id="A0A6A5TJP4"/>
<dbReference type="InterPro" id="IPR017137">
    <property type="entry name" value="Arg-tRNA-P_Trfase_1_euk"/>
</dbReference>
<keyword evidence="2 5" id="KW-0808">Transferase</keyword>
<dbReference type="EMBL" id="ML977020">
    <property type="protein sequence ID" value="KAF1951026.1"/>
    <property type="molecule type" value="Genomic_DNA"/>
</dbReference>
<evidence type="ECO:0000256" key="1">
    <source>
        <dbReference type="ARBA" id="ARBA00009991"/>
    </source>
</evidence>
<dbReference type="SUPFAM" id="SSF55729">
    <property type="entry name" value="Acyl-CoA N-acyltransferases (Nat)"/>
    <property type="match status" value="1"/>
</dbReference>
<feature type="domain" description="N-end rule aminoacyl transferase C-terminal" evidence="8">
    <location>
        <begin position="191"/>
        <end position="326"/>
    </location>
</feature>
<evidence type="ECO:0000256" key="6">
    <source>
        <dbReference type="SAM" id="MobiDB-lite"/>
    </source>
</evidence>
<evidence type="ECO:0000259" key="7">
    <source>
        <dbReference type="Pfam" id="PF04376"/>
    </source>
</evidence>
<dbReference type="InterPro" id="IPR016181">
    <property type="entry name" value="Acyl_CoA_acyltransferase"/>
</dbReference>
<dbReference type="GO" id="GO:0004057">
    <property type="term" value="F:arginyl-tRNA--protein transferase activity"/>
    <property type="evidence" value="ECO:0007669"/>
    <property type="project" value="UniProtKB-EC"/>
</dbReference>
<keyword evidence="3 5" id="KW-0833">Ubl conjugation pathway</keyword>
<dbReference type="Proteomes" id="UP000800035">
    <property type="component" value="Unassembled WGS sequence"/>
</dbReference>
<dbReference type="PANTHER" id="PTHR21367">
    <property type="entry name" value="ARGININE-TRNA-PROTEIN TRANSFERASE 1"/>
    <property type="match status" value="1"/>
</dbReference>
<organism evidence="9 10">
    <name type="scientific">Byssothecium circinans</name>
    <dbReference type="NCBI Taxonomy" id="147558"/>
    <lineage>
        <taxon>Eukaryota</taxon>
        <taxon>Fungi</taxon>
        <taxon>Dikarya</taxon>
        <taxon>Ascomycota</taxon>
        <taxon>Pezizomycotina</taxon>
        <taxon>Dothideomycetes</taxon>
        <taxon>Pleosporomycetidae</taxon>
        <taxon>Pleosporales</taxon>
        <taxon>Massarineae</taxon>
        <taxon>Massarinaceae</taxon>
        <taxon>Byssothecium</taxon>
    </lineage>
</organism>
<evidence type="ECO:0000256" key="3">
    <source>
        <dbReference type="ARBA" id="ARBA00022786"/>
    </source>
</evidence>
<gene>
    <name evidence="9" type="ORF">CC80DRAFT_553690</name>
</gene>
<comment type="similarity">
    <text evidence="1 5">Belongs to the R-transferase family.</text>
</comment>
<evidence type="ECO:0000313" key="10">
    <source>
        <dbReference type="Proteomes" id="UP000800035"/>
    </source>
</evidence>
<dbReference type="InterPro" id="IPR030700">
    <property type="entry name" value="N-end_Aminoacyl_Trfase"/>
</dbReference>
<dbReference type="InterPro" id="IPR007472">
    <property type="entry name" value="N-end_Aminoacyl_Trfase_C"/>
</dbReference>
<keyword evidence="4 5" id="KW-0012">Acyltransferase</keyword>
<proteinExistence type="inferred from homology"/>
<feature type="domain" description="N-end aminoacyl transferase N-terminal" evidence="7">
    <location>
        <begin position="55"/>
        <end position="119"/>
    </location>
</feature>
<comment type="catalytic activity">
    <reaction evidence="5">
        <text>an N-terminal L-alpha-aminoacyl-[protein] + L-arginyl-tRNA(Arg) = an N-terminal L-arginyl-L-aminoacyl-[protein] + tRNA(Arg) + H(+)</text>
        <dbReference type="Rhea" id="RHEA:10208"/>
        <dbReference type="Rhea" id="RHEA-COMP:9658"/>
        <dbReference type="Rhea" id="RHEA-COMP:9673"/>
        <dbReference type="Rhea" id="RHEA-COMP:10636"/>
        <dbReference type="Rhea" id="RHEA-COMP:10638"/>
        <dbReference type="ChEBI" id="CHEBI:15378"/>
        <dbReference type="ChEBI" id="CHEBI:78442"/>
        <dbReference type="ChEBI" id="CHEBI:78513"/>
        <dbReference type="ChEBI" id="CHEBI:78597"/>
        <dbReference type="ChEBI" id="CHEBI:83562"/>
        <dbReference type="EC" id="2.3.2.8"/>
    </reaction>
</comment>
<dbReference type="PANTHER" id="PTHR21367:SF1">
    <property type="entry name" value="ARGINYL-TRNA--PROTEIN TRANSFERASE 1"/>
    <property type="match status" value="1"/>
</dbReference>
<dbReference type="GO" id="GO:0005737">
    <property type="term" value="C:cytoplasm"/>
    <property type="evidence" value="ECO:0007669"/>
    <property type="project" value="TreeGrafter"/>
</dbReference>
<evidence type="ECO:0000256" key="4">
    <source>
        <dbReference type="ARBA" id="ARBA00023315"/>
    </source>
</evidence>
<reference evidence="9" key="1">
    <citation type="journal article" date="2020" name="Stud. Mycol.">
        <title>101 Dothideomycetes genomes: a test case for predicting lifestyles and emergence of pathogens.</title>
        <authorList>
            <person name="Haridas S."/>
            <person name="Albert R."/>
            <person name="Binder M."/>
            <person name="Bloem J."/>
            <person name="Labutti K."/>
            <person name="Salamov A."/>
            <person name="Andreopoulos B."/>
            <person name="Baker S."/>
            <person name="Barry K."/>
            <person name="Bills G."/>
            <person name="Bluhm B."/>
            <person name="Cannon C."/>
            <person name="Castanera R."/>
            <person name="Culley D."/>
            <person name="Daum C."/>
            <person name="Ezra D."/>
            <person name="Gonzalez J."/>
            <person name="Henrissat B."/>
            <person name="Kuo A."/>
            <person name="Liang C."/>
            <person name="Lipzen A."/>
            <person name="Lutzoni F."/>
            <person name="Magnuson J."/>
            <person name="Mondo S."/>
            <person name="Nolan M."/>
            <person name="Ohm R."/>
            <person name="Pangilinan J."/>
            <person name="Park H.-J."/>
            <person name="Ramirez L."/>
            <person name="Alfaro M."/>
            <person name="Sun H."/>
            <person name="Tritt A."/>
            <person name="Yoshinaga Y."/>
            <person name="Zwiers L.-H."/>
            <person name="Turgeon B."/>
            <person name="Goodwin S."/>
            <person name="Spatafora J."/>
            <person name="Crous P."/>
            <person name="Grigoriev I."/>
        </authorList>
    </citation>
    <scope>NUCLEOTIDE SEQUENCE</scope>
    <source>
        <strain evidence="9">CBS 675.92</strain>
    </source>
</reference>
<keyword evidence="10" id="KW-1185">Reference proteome</keyword>
<feature type="region of interest" description="Disordered" evidence="6">
    <location>
        <begin position="361"/>
        <end position="388"/>
    </location>
</feature>
<dbReference type="Pfam" id="PF04376">
    <property type="entry name" value="ATE_N"/>
    <property type="match status" value="1"/>
</dbReference>
<comment type="function">
    <text evidence="5">Involved in the post-translational conjugation of arginine to the N-terminal aspartate or glutamate of a protein. This arginylation is required for degradation of the protein via the ubiquitin pathway.</text>
</comment>
<dbReference type="OrthoDB" id="74183at2759"/>
<protein>
    <recommendedName>
        <fullName evidence="5">Arginyl-tRNA--protein transferase 1</fullName>
        <shortName evidence="5">Arginyltransferase 1</shortName>
        <shortName evidence="5">R-transferase 1</shortName>
        <ecNumber evidence="5">2.3.2.8</ecNumber>
    </recommendedName>
    <alternativeName>
        <fullName evidence="5">Arginine-tRNA--protein transferase 1</fullName>
    </alternativeName>
</protein>
<evidence type="ECO:0000259" key="8">
    <source>
        <dbReference type="Pfam" id="PF04377"/>
    </source>
</evidence>
<evidence type="ECO:0000256" key="2">
    <source>
        <dbReference type="ARBA" id="ARBA00022679"/>
    </source>
</evidence>
<dbReference type="InterPro" id="IPR007471">
    <property type="entry name" value="N-end_Aminoacyl_Trfase_N"/>
</dbReference>